<protein>
    <submittedName>
        <fullName evidence="2">Uncharacterized protein</fullName>
    </submittedName>
</protein>
<keyword evidence="3" id="KW-1185">Reference proteome</keyword>
<name>A0AAD7T718_9TELE</name>
<dbReference type="EMBL" id="JAINUG010000009">
    <property type="protein sequence ID" value="KAJ8415457.1"/>
    <property type="molecule type" value="Genomic_DNA"/>
</dbReference>
<sequence>MPHWATSPLTPSAWRRKWRDVAHVQLWECGSTRCRCTAVTQRTCGIVEEVRGGGRACTTQMDSEPAGGNRAPPHWFAAHRSGYRSHSGSGRPGGLGKARVKPHPATRKRELAASSAQTLRQQQQQEWPMGRRWRSQVRELGAAAVASKPAPTPQDLQPNASRREREPVSQNPLSLGYVSHRHMG</sequence>
<dbReference type="AlphaFoldDB" id="A0AAD7T718"/>
<evidence type="ECO:0000313" key="3">
    <source>
        <dbReference type="Proteomes" id="UP001221898"/>
    </source>
</evidence>
<proteinExistence type="predicted"/>
<accession>A0AAD7T718</accession>
<comment type="caution">
    <text evidence="2">The sequence shown here is derived from an EMBL/GenBank/DDBJ whole genome shotgun (WGS) entry which is preliminary data.</text>
</comment>
<evidence type="ECO:0000256" key="1">
    <source>
        <dbReference type="SAM" id="MobiDB-lite"/>
    </source>
</evidence>
<feature type="region of interest" description="Disordered" evidence="1">
    <location>
        <begin position="83"/>
        <end position="184"/>
    </location>
</feature>
<evidence type="ECO:0000313" key="2">
    <source>
        <dbReference type="EMBL" id="KAJ8415457.1"/>
    </source>
</evidence>
<gene>
    <name evidence="2" type="ORF">AAFF_G00424370</name>
</gene>
<dbReference type="Proteomes" id="UP001221898">
    <property type="component" value="Unassembled WGS sequence"/>
</dbReference>
<reference evidence="2" key="1">
    <citation type="journal article" date="2023" name="Science">
        <title>Genome structures resolve the early diversification of teleost fishes.</title>
        <authorList>
            <person name="Parey E."/>
            <person name="Louis A."/>
            <person name="Montfort J."/>
            <person name="Bouchez O."/>
            <person name="Roques C."/>
            <person name="Iampietro C."/>
            <person name="Lluch J."/>
            <person name="Castinel A."/>
            <person name="Donnadieu C."/>
            <person name="Desvignes T."/>
            <person name="Floi Bucao C."/>
            <person name="Jouanno E."/>
            <person name="Wen M."/>
            <person name="Mejri S."/>
            <person name="Dirks R."/>
            <person name="Jansen H."/>
            <person name="Henkel C."/>
            <person name="Chen W.J."/>
            <person name="Zahm M."/>
            <person name="Cabau C."/>
            <person name="Klopp C."/>
            <person name="Thompson A.W."/>
            <person name="Robinson-Rechavi M."/>
            <person name="Braasch I."/>
            <person name="Lecointre G."/>
            <person name="Bobe J."/>
            <person name="Postlethwait J.H."/>
            <person name="Berthelot C."/>
            <person name="Roest Crollius H."/>
            <person name="Guiguen Y."/>
        </authorList>
    </citation>
    <scope>NUCLEOTIDE SEQUENCE</scope>
    <source>
        <strain evidence="2">NC1722</strain>
    </source>
</reference>
<organism evidence="2 3">
    <name type="scientific">Aldrovandia affinis</name>
    <dbReference type="NCBI Taxonomy" id="143900"/>
    <lineage>
        <taxon>Eukaryota</taxon>
        <taxon>Metazoa</taxon>
        <taxon>Chordata</taxon>
        <taxon>Craniata</taxon>
        <taxon>Vertebrata</taxon>
        <taxon>Euteleostomi</taxon>
        <taxon>Actinopterygii</taxon>
        <taxon>Neopterygii</taxon>
        <taxon>Teleostei</taxon>
        <taxon>Notacanthiformes</taxon>
        <taxon>Halosauridae</taxon>
        <taxon>Aldrovandia</taxon>
    </lineage>
</organism>